<keyword evidence="1" id="KW-0812">Transmembrane</keyword>
<dbReference type="AlphaFoldDB" id="G7VE15"/>
<protein>
    <recommendedName>
        <fullName evidence="4">Bacterial Pleckstrin homology domain-containing protein</fullName>
    </recommendedName>
</protein>
<keyword evidence="3" id="KW-1185">Reference proteome</keyword>
<sequence>MYKDRRRCYLLNLTLLTAIIVVATTAIVIMYITGPENPLKPVVVMILIAALSLVVYWIPVEAAVLNNAVVLRGALRRKVVEGDVVETYTHDEVVRYLSFVPIGNRASLRCFFWGVAGSFQRRNGEWVGVDVFAGRNCGDRWLLVKIKGREKYLLVCVDKT</sequence>
<dbReference type="eggNOG" id="arCOG09765">
    <property type="taxonomic scope" value="Archaea"/>
</dbReference>
<name>G7VE15_9CREN</name>
<proteinExistence type="predicted"/>
<evidence type="ECO:0000313" key="2">
    <source>
        <dbReference type="EMBL" id="AET32788.1"/>
    </source>
</evidence>
<dbReference type="KEGG" id="pyr:P186_1360"/>
<evidence type="ECO:0000256" key="1">
    <source>
        <dbReference type="SAM" id="Phobius"/>
    </source>
</evidence>
<dbReference type="HOGENOM" id="CLU_1648365_0_0_2"/>
<feature type="transmembrane region" description="Helical" evidence="1">
    <location>
        <begin position="9"/>
        <end position="32"/>
    </location>
</feature>
<evidence type="ECO:0008006" key="4">
    <source>
        <dbReference type="Google" id="ProtNLM"/>
    </source>
</evidence>
<dbReference type="STRING" id="1104324.P186_1360"/>
<accession>G7VE15</accession>
<dbReference type="BioCyc" id="PSP1104324:GJSN-1335-MONOMER"/>
<dbReference type="OrthoDB" id="29028at2157"/>
<keyword evidence="1" id="KW-1133">Transmembrane helix</keyword>
<dbReference type="RefSeq" id="WP_014288615.1">
    <property type="nucleotide sequence ID" value="NC_016645.1"/>
</dbReference>
<gene>
    <name evidence="2" type="ORF">P186_1360</name>
</gene>
<organism evidence="2 3">
    <name type="scientific">Pyrobaculum ferrireducens</name>
    <dbReference type="NCBI Taxonomy" id="1104324"/>
    <lineage>
        <taxon>Archaea</taxon>
        <taxon>Thermoproteota</taxon>
        <taxon>Thermoprotei</taxon>
        <taxon>Thermoproteales</taxon>
        <taxon>Thermoproteaceae</taxon>
        <taxon>Pyrobaculum</taxon>
    </lineage>
</organism>
<dbReference type="GeneID" id="11595618"/>
<feature type="transmembrane region" description="Helical" evidence="1">
    <location>
        <begin position="44"/>
        <end position="69"/>
    </location>
</feature>
<keyword evidence="1" id="KW-0472">Membrane</keyword>
<dbReference type="Proteomes" id="UP000005867">
    <property type="component" value="Chromosome"/>
</dbReference>
<reference evidence="2 3" key="1">
    <citation type="journal article" date="2012" name="J. Bacteriol.">
        <title>Complete genome sequence of strain 1860, a crenarchaeon of the genus pyrobaculum able to grow with various electron acceptors.</title>
        <authorList>
            <person name="Mardanov A.V."/>
            <person name="Gumerov V.M."/>
            <person name="Slobodkina G.B."/>
            <person name="Beletsky A.V."/>
            <person name="Bonch-Osmolovskaya E.A."/>
            <person name="Ravin N.V."/>
            <person name="Skryabin K.G."/>
        </authorList>
    </citation>
    <scope>NUCLEOTIDE SEQUENCE [LARGE SCALE GENOMIC DNA]</scope>
    <source>
        <strain evidence="2 3">1860</strain>
    </source>
</reference>
<evidence type="ECO:0000313" key="3">
    <source>
        <dbReference type="Proteomes" id="UP000005867"/>
    </source>
</evidence>
<dbReference type="EMBL" id="CP003098">
    <property type="protein sequence ID" value="AET32788.1"/>
    <property type="molecule type" value="Genomic_DNA"/>
</dbReference>